<keyword evidence="3" id="KW-0378">Hydrolase</keyword>
<dbReference type="InterPro" id="IPR057744">
    <property type="entry name" value="OTAase-like"/>
</dbReference>
<dbReference type="InterPro" id="IPR006680">
    <property type="entry name" value="Amidohydro-rel"/>
</dbReference>
<dbReference type="CDD" id="cd01299">
    <property type="entry name" value="Met_dep_hydrolase_A"/>
    <property type="match status" value="1"/>
</dbReference>
<keyword evidence="4" id="KW-1185">Reference proteome</keyword>
<dbReference type="OrthoDB" id="9797498at2"/>
<dbReference type="AlphaFoldDB" id="A0A5B8W0Q6"/>
<dbReference type="Proteomes" id="UP000321362">
    <property type="component" value="Chromosome"/>
</dbReference>
<protein>
    <submittedName>
        <fullName evidence="3">Amidohydrolase family protein</fullName>
    </submittedName>
</protein>
<dbReference type="PROSITE" id="PS50972">
    <property type="entry name" value="PTERIN_BINDING"/>
    <property type="match status" value="1"/>
</dbReference>
<dbReference type="InterPro" id="IPR000489">
    <property type="entry name" value="Pterin-binding_dom"/>
</dbReference>
<dbReference type="RefSeq" id="WP_147052985.1">
    <property type="nucleotide sequence ID" value="NZ_CP042437.1"/>
</dbReference>
<dbReference type="GO" id="GO:0042558">
    <property type="term" value="P:pteridine-containing compound metabolic process"/>
    <property type="evidence" value="ECO:0007669"/>
    <property type="project" value="InterPro"/>
</dbReference>
<feature type="chain" id="PRO_5022740230" evidence="1">
    <location>
        <begin position="20"/>
        <end position="421"/>
    </location>
</feature>
<name>A0A5B8W0Q6_9SPHI</name>
<reference evidence="3 4" key="1">
    <citation type="journal article" date="2013" name="J. Microbiol.">
        <title>Mucilaginibacter ginsenosidivorax sp. nov., with ginsenoside converting activity isolated from sediment.</title>
        <authorList>
            <person name="Kim J.K."/>
            <person name="Choi T.E."/>
            <person name="Liu Q.M."/>
            <person name="Park H.Y."/>
            <person name="Yi T.H."/>
            <person name="Yoon M.H."/>
            <person name="Kim S.C."/>
            <person name="Im W.T."/>
        </authorList>
    </citation>
    <scope>NUCLEOTIDE SEQUENCE [LARGE SCALE GENOMIC DNA]</scope>
    <source>
        <strain evidence="3 4">KHI28</strain>
    </source>
</reference>
<gene>
    <name evidence="3" type="ORF">FSB76_07475</name>
</gene>
<keyword evidence="1" id="KW-0732">Signal</keyword>
<dbReference type="EMBL" id="CP042437">
    <property type="protein sequence ID" value="QEC75798.1"/>
    <property type="molecule type" value="Genomic_DNA"/>
</dbReference>
<dbReference type="InterPro" id="IPR032466">
    <property type="entry name" value="Metal_Hydrolase"/>
</dbReference>
<dbReference type="InterPro" id="IPR051781">
    <property type="entry name" value="Metallo-dep_Hydrolase"/>
</dbReference>
<evidence type="ECO:0000259" key="2">
    <source>
        <dbReference type="PROSITE" id="PS50972"/>
    </source>
</evidence>
<accession>A0A5B8W0Q6</accession>
<feature type="domain" description="Pterin-binding" evidence="2">
    <location>
        <begin position="168"/>
        <end position="421"/>
    </location>
</feature>
<evidence type="ECO:0000313" key="4">
    <source>
        <dbReference type="Proteomes" id="UP000321362"/>
    </source>
</evidence>
<proteinExistence type="predicted"/>
<dbReference type="Pfam" id="PF01979">
    <property type="entry name" value="Amidohydro_1"/>
    <property type="match status" value="1"/>
</dbReference>
<dbReference type="InterPro" id="IPR011059">
    <property type="entry name" value="Metal-dep_hydrolase_composite"/>
</dbReference>
<sequence length="421" mass="44846">MKKTIATIILLIFCLPAFAQKTETYILLKPDRVFDGEQMHPGWWVLVNGNHIEAAGEPATIKIPDNTKVIDLKGTTLMPGLIEGHSHLFLHPYNETAWNDQVLGESRAERTARAVNHARATLMAGFTTVRDLGTEGAAYDDAGLKTAIEKGIIPGPRMLVATRAIVATGSYGPKTEVAEASIIKGGEEADGIDGIARIVRSQIGHGADVVKIYVDYRWGLNGTAAPTFTEEELKVAVQVAKSSGRTVAVHSSTTEGMRRAIAAGVTTIEHGDGGTPELFKLMKEKGIALCPTLNATESISGYKGWKKGIDPAPAGVKQKHYIFTEALKAGVTICMGGDVGVFSHGDNAQEMILMTEYGMKSLAVLRSATSVNAAVFGLKDLGNIKAGCLADLVAVNGNPVEDMKVLKMVKLVVKDGVVVKE</sequence>
<dbReference type="PANTHER" id="PTHR43135">
    <property type="entry name" value="ALPHA-D-RIBOSE 1-METHYLPHOSPHONATE 5-TRIPHOSPHATE DIPHOSPHATASE"/>
    <property type="match status" value="1"/>
</dbReference>
<organism evidence="3 4">
    <name type="scientific">Mucilaginibacter ginsenosidivorax</name>
    <dbReference type="NCBI Taxonomy" id="862126"/>
    <lineage>
        <taxon>Bacteria</taxon>
        <taxon>Pseudomonadati</taxon>
        <taxon>Bacteroidota</taxon>
        <taxon>Sphingobacteriia</taxon>
        <taxon>Sphingobacteriales</taxon>
        <taxon>Sphingobacteriaceae</taxon>
        <taxon>Mucilaginibacter</taxon>
    </lineage>
</organism>
<dbReference type="Gene3D" id="3.20.20.140">
    <property type="entry name" value="Metal-dependent hydrolases"/>
    <property type="match status" value="1"/>
</dbReference>
<feature type="signal peptide" evidence="1">
    <location>
        <begin position="1"/>
        <end position="19"/>
    </location>
</feature>
<dbReference type="SUPFAM" id="SSF51556">
    <property type="entry name" value="Metallo-dependent hydrolases"/>
    <property type="match status" value="1"/>
</dbReference>
<dbReference type="KEGG" id="mgk:FSB76_07475"/>
<dbReference type="SUPFAM" id="SSF51338">
    <property type="entry name" value="Composite domain of metallo-dependent hydrolases"/>
    <property type="match status" value="1"/>
</dbReference>
<dbReference type="GO" id="GO:0016810">
    <property type="term" value="F:hydrolase activity, acting on carbon-nitrogen (but not peptide) bonds"/>
    <property type="evidence" value="ECO:0007669"/>
    <property type="project" value="InterPro"/>
</dbReference>
<evidence type="ECO:0000313" key="3">
    <source>
        <dbReference type="EMBL" id="QEC75798.1"/>
    </source>
</evidence>
<dbReference type="Gene3D" id="2.30.40.10">
    <property type="entry name" value="Urease, subunit C, domain 1"/>
    <property type="match status" value="1"/>
</dbReference>
<evidence type="ECO:0000256" key="1">
    <source>
        <dbReference type="SAM" id="SignalP"/>
    </source>
</evidence>
<dbReference type="PANTHER" id="PTHR43135:SF3">
    <property type="entry name" value="ALPHA-D-RIBOSE 1-METHYLPHOSPHONATE 5-TRIPHOSPHATE DIPHOSPHATASE"/>
    <property type="match status" value="1"/>
</dbReference>